<dbReference type="SMART" id="SM00342">
    <property type="entry name" value="HTH_ARAC"/>
    <property type="match status" value="1"/>
</dbReference>
<dbReference type="InterPro" id="IPR018060">
    <property type="entry name" value="HTH_AraC"/>
</dbReference>
<dbReference type="PANTHER" id="PTHR46796:SF13">
    <property type="entry name" value="HTH-TYPE TRANSCRIPTIONAL ACTIVATOR RHAS"/>
    <property type="match status" value="1"/>
</dbReference>
<dbReference type="PRINTS" id="PR00032">
    <property type="entry name" value="HTHARAC"/>
</dbReference>
<dbReference type="PROSITE" id="PS00041">
    <property type="entry name" value="HTH_ARAC_FAMILY_1"/>
    <property type="match status" value="1"/>
</dbReference>
<keyword evidence="3" id="KW-0804">Transcription</keyword>
<organism evidence="5 6">
    <name type="scientific">Suttonella ornithocola</name>
    <dbReference type="NCBI Taxonomy" id="279832"/>
    <lineage>
        <taxon>Bacteria</taxon>
        <taxon>Pseudomonadati</taxon>
        <taxon>Pseudomonadota</taxon>
        <taxon>Gammaproteobacteria</taxon>
        <taxon>Cardiobacteriales</taxon>
        <taxon>Cardiobacteriaceae</taxon>
        <taxon>Suttonella</taxon>
    </lineage>
</organism>
<dbReference type="Pfam" id="PF12852">
    <property type="entry name" value="Cupin_6"/>
    <property type="match status" value="1"/>
</dbReference>
<feature type="domain" description="HTH araC/xylS-type" evidence="4">
    <location>
        <begin position="212"/>
        <end position="311"/>
    </location>
</feature>
<accession>A0A380MRS0</accession>
<evidence type="ECO:0000256" key="3">
    <source>
        <dbReference type="ARBA" id="ARBA00023163"/>
    </source>
</evidence>
<proteinExistence type="predicted"/>
<reference evidence="5 6" key="1">
    <citation type="submission" date="2018-06" db="EMBL/GenBank/DDBJ databases">
        <authorList>
            <consortium name="Pathogen Informatics"/>
            <person name="Doyle S."/>
        </authorList>
    </citation>
    <scope>NUCLEOTIDE SEQUENCE [LARGE SCALE GENOMIC DNA]</scope>
    <source>
        <strain evidence="5 6">NCTC13337</strain>
    </source>
</reference>
<name>A0A380MRS0_9GAMM</name>
<dbReference type="PROSITE" id="PS01124">
    <property type="entry name" value="HTH_ARAC_FAMILY_2"/>
    <property type="match status" value="1"/>
</dbReference>
<dbReference type="Gene3D" id="1.10.10.60">
    <property type="entry name" value="Homeodomain-like"/>
    <property type="match status" value="2"/>
</dbReference>
<dbReference type="Pfam" id="PF12833">
    <property type="entry name" value="HTH_18"/>
    <property type="match status" value="1"/>
</dbReference>
<dbReference type="PANTHER" id="PTHR46796">
    <property type="entry name" value="HTH-TYPE TRANSCRIPTIONAL ACTIVATOR RHAS-RELATED"/>
    <property type="match status" value="1"/>
</dbReference>
<evidence type="ECO:0000313" key="6">
    <source>
        <dbReference type="Proteomes" id="UP000254601"/>
    </source>
</evidence>
<evidence type="ECO:0000259" key="4">
    <source>
        <dbReference type="PROSITE" id="PS01124"/>
    </source>
</evidence>
<gene>
    <name evidence="5" type="primary">ripA</name>
    <name evidence="5" type="ORF">NCTC13337_01238</name>
</gene>
<dbReference type="EMBL" id="UHIC01000001">
    <property type="protein sequence ID" value="SUO95339.1"/>
    <property type="molecule type" value="Genomic_DNA"/>
</dbReference>
<protein>
    <submittedName>
        <fullName evidence="5">HTH-type transcriptional repressor of iron proteins A</fullName>
    </submittedName>
</protein>
<evidence type="ECO:0000256" key="2">
    <source>
        <dbReference type="ARBA" id="ARBA00023125"/>
    </source>
</evidence>
<dbReference type="AlphaFoldDB" id="A0A380MRS0"/>
<dbReference type="GO" id="GO:0003700">
    <property type="term" value="F:DNA-binding transcription factor activity"/>
    <property type="evidence" value="ECO:0007669"/>
    <property type="project" value="InterPro"/>
</dbReference>
<keyword evidence="2" id="KW-0238">DNA-binding</keyword>
<dbReference type="Proteomes" id="UP000254601">
    <property type="component" value="Unassembled WGS sequence"/>
</dbReference>
<dbReference type="InterPro" id="IPR032783">
    <property type="entry name" value="AraC_lig"/>
</dbReference>
<keyword evidence="6" id="KW-1185">Reference proteome</keyword>
<dbReference type="InterPro" id="IPR050204">
    <property type="entry name" value="AraC_XylS_family_regulators"/>
</dbReference>
<keyword evidence="1" id="KW-0805">Transcription regulation</keyword>
<dbReference type="InterPro" id="IPR009057">
    <property type="entry name" value="Homeodomain-like_sf"/>
</dbReference>
<sequence length="317" mass="35311">MKVCCYTLQTFLLQKIMEKSQINLASLLSLMDLRTQVDVFCRLSKGFAFEHDALNQGAYFHLILKGNCFLCANNQEKIALTAGDFCLWTDTSVHWIVSGSNSKSTVEAHQHGLRQRVSGNDIHMLCGSFVAQNAAAIEILKMMPTPLVVSLKGVRQLEMLADLIREEAMAGKEGCIKVITALCEVLLLFAFRQLEHTQEESLLPLFADKGLARVAAKILSNPAARYSIETLAQTANLSRATFIRRFSKATGMTVQAFVRLLRLSKAAQVLREERYLSIGQVAEIAGYQSESAFTEAFVKRFGCTPAVFRRQFSEDVI</sequence>
<dbReference type="SUPFAM" id="SSF46689">
    <property type="entry name" value="Homeodomain-like"/>
    <property type="match status" value="2"/>
</dbReference>
<dbReference type="GO" id="GO:0043565">
    <property type="term" value="F:sequence-specific DNA binding"/>
    <property type="evidence" value="ECO:0007669"/>
    <property type="project" value="InterPro"/>
</dbReference>
<dbReference type="InterPro" id="IPR018062">
    <property type="entry name" value="HTH_AraC-typ_CS"/>
</dbReference>
<evidence type="ECO:0000313" key="5">
    <source>
        <dbReference type="EMBL" id="SUO95339.1"/>
    </source>
</evidence>
<dbReference type="InterPro" id="IPR020449">
    <property type="entry name" value="Tscrpt_reg_AraC-type_HTH"/>
</dbReference>
<evidence type="ECO:0000256" key="1">
    <source>
        <dbReference type="ARBA" id="ARBA00023015"/>
    </source>
</evidence>